<dbReference type="GO" id="GO:0030245">
    <property type="term" value="P:cellulose catabolic process"/>
    <property type="evidence" value="ECO:0007669"/>
    <property type="project" value="UniProtKB-UniRule"/>
</dbReference>
<comment type="cofactor">
    <cofactor evidence="1">
        <name>Cu(2+)</name>
        <dbReference type="ChEBI" id="CHEBI:29036"/>
    </cofactor>
</comment>
<evidence type="ECO:0000256" key="1">
    <source>
        <dbReference type="ARBA" id="ARBA00001973"/>
    </source>
</evidence>
<evidence type="ECO:0000259" key="16">
    <source>
        <dbReference type="Pfam" id="PF03443"/>
    </source>
</evidence>
<keyword evidence="10 15" id="KW-1015">Disulfide bond</keyword>
<dbReference type="AlphaFoldDB" id="A0A6A6IVN8"/>
<feature type="non-terminal residue" evidence="17">
    <location>
        <position position="1"/>
    </location>
</feature>
<evidence type="ECO:0000256" key="12">
    <source>
        <dbReference type="ARBA" id="ARBA00023326"/>
    </source>
</evidence>
<evidence type="ECO:0000256" key="14">
    <source>
        <dbReference type="ARBA" id="ARBA00045077"/>
    </source>
</evidence>
<proteinExistence type="inferred from homology"/>
<keyword evidence="18" id="KW-1185">Reference proteome</keyword>
<evidence type="ECO:0000256" key="4">
    <source>
        <dbReference type="ARBA" id="ARBA00022723"/>
    </source>
</evidence>
<dbReference type="InterPro" id="IPR049892">
    <property type="entry name" value="AA9"/>
</dbReference>
<dbReference type="PANTHER" id="PTHR33353:SF9">
    <property type="entry name" value="ENDOGLUCANASE II"/>
    <property type="match status" value="1"/>
</dbReference>
<keyword evidence="12 15" id="KW-0624">Polysaccharide degradation</keyword>
<evidence type="ECO:0000256" key="5">
    <source>
        <dbReference type="ARBA" id="ARBA00022729"/>
    </source>
</evidence>
<dbReference type="Proteomes" id="UP000800094">
    <property type="component" value="Unassembled WGS sequence"/>
</dbReference>
<dbReference type="RefSeq" id="XP_033689625.1">
    <property type="nucleotide sequence ID" value="XM_033822889.1"/>
</dbReference>
<evidence type="ECO:0000256" key="2">
    <source>
        <dbReference type="ARBA" id="ARBA00004613"/>
    </source>
</evidence>
<evidence type="ECO:0000313" key="17">
    <source>
        <dbReference type="EMBL" id="KAF2254621.1"/>
    </source>
</evidence>
<comment type="subcellular location">
    <subcellularLocation>
        <location evidence="2 15">Secreted</location>
    </subcellularLocation>
</comment>
<keyword evidence="8" id="KW-0186">Copper</keyword>
<dbReference type="Pfam" id="PF03443">
    <property type="entry name" value="AA9"/>
    <property type="match status" value="1"/>
</dbReference>
<dbReference type="EMBL" id="ML987190">
    <property type="protein sequence ID" value="KAF2254621.1"/>
    <property type="molecule type" value="Genomic_DNA"/>
</dbReference>
<dbReference type="GO" id="GO:0030248">
    <property type="term" value="F:cellulose binding"/>
    <property type="evidence" value="ECO:0007669"/>
    <property type="project" value="UniProtKB-UniRule"/>
</dbReference>
<dbReference type="GO" id="GO:0008810">
    <property type="term" value="F:cellulase activity"/>
    <property type="evidence" value="ECO:0007669"/>
    <property type="project" value="UniProtKB-UniRule"/>
</dbReference>
<comment type="domain">
    <text evidence="15">Has a modular structure: an endo-beta-1,4-glucanase catalytic module at the N-terminus, a linker rich in serines and threonines, and a C-terminal carbohydrate-binding module (CBM).</text>
</comment>
<gene>
    <name evidence="17" type="ORF">BU26DRAFT_408053</name>
</gene>
<keyword evidence="5" id="KW-0732">Signal</keyword>
<dbReference type="CDD" id="cd21175">
    <property type="entry name" value="LPMO_AA9"/>
    <property type="match status" value="1"/>
</dbReference>
<comment type="catalytic activity">
    <reaction evidence="14 15">
        <text>[(1-&gt;4)-beta-D-glucosyl]n+m + reduced acceptor + O2 = 4-dehydro-beta-D-glucosyl-[(1-&gt;4)-beta-D-glucosyl]n-1 + [(1-&gt;4)-beta-D-glucosyl]m + acceptor + H2O.</text>
        <dbReference type="EC" id="1.14.99.56"/>
    </reaction>
</comment>
<keyword evidence="6 15" id="KW-0136">Cellulose degradation</keyword>
<evidence type="ECO:0000256" key="8">
    <source>
        <dbReference type="ARBA" id="ARBA00023008"/>
    </source>
</evidence>
<comment type="function">
    <text evidence="15">Lytic polysaccharide monooxygenase (LMPO) that depolymerizes crystalline and amorphous polysaccharides via the oxidation of scissile alpha- or beta-(1-4)-glycosidic bonds, yielding C1 and/or C4 oxidation products. Catalysis by LPMOs requires the reduction of the active-site copper from Cu(II) to Cu(I) by a reducing agent and H(2)O(2) or O(2) as a cosubstrate.</text>
</comment>
<keyword evidence="4" id="KW-0479">Metal-binding</keyword>
<dbReference type="OrthoDB" id="3238762at2759"/>
<keyword evidence="9 17" id="KW-0503">Monooxygenase</keyword>
<evidence type="ECO:0000256" key="11">
    <source>
        <dbReference type="ARBA" id="ARBA00023277"/>
    </source>
</evidence>
<dbReference type="GO" id="GO:0046872">
    <property type="term" value="F:metal ion binding"/>
    <property type="evidence" value="ECO:0007669"/>
    <property type="project" value="UniProtKB-KW"/>
</dbReference>
<evidence type="ECO:0000256" key="6">
    <source>
        <dbReference type="ARBA" id="ARBA00023001"/>
    </source>
</evidence>
<feature type="non-terminal residue" evidence="17">
    <location>
        <position position="244"/>
    </location>
</feature>
<dbReference type="EC" id="1.14.99.56" evidence="15"/>
<feature type="domain" description="Auxiliary Activity family 9 catalytic" evidence="16">
    <location>
        <begin position="14"/>
        <end position="222"/>
    </location>
</feature>
<dbReference type="PANTHER" id="PTHR33353">
    <property type="entry name" value="PUTATIVE (AFU_ORTHOLOGUE AFUA_1G12560)-RELATED"/>
    <property type="match status" value="1"/>
</dbReference>
<dbReference type="GeneID" id="54576219"/>
<dbReference type="GO" id="GO:0005576">
    <property type="term" value="C:extracellular region"/>
    <property type="evidence" value="ECO:0007669"/>
    <property type="project" value="UniProtKB-SubCell"/>
</dbReference>
<keyword evidence="7" id="KW-0560">Oxidoreductase</keyword>
<accession>A0A6A6IVN8</accession>
<evidence type="ECO:0000256" key="15">
    <source>
        <dbReference type="RuleBase" id="RU368122"/>
    </source>
</evidence>
<evidence type="ECO:0000256" key="13">
    <source>
        <dbReference type="ARBA" id="ARBA00044502"/>
    </source>
</evidence>
<evidence type="ECO:0000256" key="10">
    <source>
        <dbReference type="ARBA" id="ARBA00023157"/>
    </source>
</evidence>
<evidence type="ECO:0000256" key="3">
    <source>
        <dbReference type="ARBA" id="ARBA00022525"/>
    </source>
</evidence>
<evidence type="ECO:0000256" key="7">
    <source>
        <dbReference type="ARBA" id="ARBA00023002"/>
    </source>
</evidence>
<name>A0A6A6IVN8_9PLEO</name>
<reference evidence="17" key="1">
    <citation type="journal article" date="2020" name="Stud. Mycol.">
        <title>101 Dothideomycetes genomes: a test case for predicting lifestyles and emergence of pathogens.</title>
        <authorList>
            <person name="Haridas S."/>
            <person name="Albert R."/>
            <person name="Binder M."/>
            <person name="Bloem J."/>
            <person name="Labutti K."/>
            <person name="Salamov A."/>
            <person name="Andreopoulos B."/>
            <person name="Baker S."/>
            <person name="Barry K."/>
            <person name="Bills G."/>
            <person name="Bluhm B."/>
            <person name="Cannon C."/>
            <person name="Castanera R."/>
            <person name="Culley D."/>
            <person name="Daum C."/>
            <person name="Ezra D."/>
            <person name="Gonzalez J."/>
            <person name="Henrissat B."/>
            <person name="Kuo A."/>
            <person name="Liang C."/>
            <person name="Lipzen A."/>
            <person name="Lutzoni F."/>
            <person name="Magnuson J."/>
            <person name="Mondo S."/>
            <person name="Nolan M."/>
            <person name="Ohm R."/>
            <person name="Pangilinan J."/>
            <person name="Park H.-J."/>
            <person name="Ramirez L."/>
            <person name="Alfaro M."/>
            <person name="Sun H."/>
            <person name="Tritt A."/>
            <person name="Yoshinaga Y."/>
            <person name="Zwiers L.-H."/>
            <person name="Turgeon B."/>
            <person name="Goodwin S."/>
            <person name="Spatafora J."/>
            <person name="Crous P."/>
            <person name="Grigoriev I."/>
        </authorList>
    </citation>
    <scope>NUCLEOTIDE SEQUENCE</scope>
    <source>
        <strain evidence="17">CBS 122368</strain>
    </source>
</reference>
<keyword evidence="11 15" id="KW-0119">Carbohydrate metabolism</keyword>
<protein>
    <recommendedName>
        <fullName evidence="15">AA9 family lytic polysaccharide monooxygenase</fullName>
        <ecNumber evidence="15">1.14.99.56</ecNumber>
    </recommendedName>
    <alternativeName>
        <fullName evidence="15">Endo-beta-1,4-glucanase</fullName>
    </alternativeName>
    <alternativeName>
        <fullName evidence="15">Glycosyl hydrolase 61 family protein</fullName>
    </alternativeName>
</protein>
<sequence>IVASALAIQQVAGHAIFQDLWVDGVDKSNTCVRMPSSNTPVTNVNSNDVRCNAGTRGVSGKCSVPAGGTVTVEMHQQPGDRSCSQEAIGGAHYGPVLVYMTKVADASTADGSTGWFKVFEDGWAAANKGAGDNDYWGTKDMNDCCGKVDVPLPKDLASGDYLLRAEVIALHTASSSGGAQLYMSCYQLTVTGGGSLSPPTVKFPGAYSASDPGIKVNIHAAMSSYKVPGPAVIAGGTTKTPGQG</sequence>
<dbReference type="Gene3D" id="2.70.50.70">
    <property type="match status" value="1"/>
</dbReference>
<evidence type="ECO:0000256" key="9">
    <source>
        <dbReference type="ARBA" id="ARBA00023033"/>
    </source>
</evidence>
<dbReference type="GO" id="GO:0004497">
    <property type="term" value="F:monooxygenase activity"/>
    <property type="evidence" value="ECO:0007669"/>
    <property type="project" value="UniProtKB-KW"/>
</dbReference>
<comment type="similarity">
    <text evidence="13">Belongs to the polysaccharide monooxygenase AA9 family.</text>
</comment>
<evidence type="ECO:0000313" key="18">
    <source>
        <dbReference type="Proteomes" id="UP000800094"/>
    </source>
</evidence>
<keyword evidence="3 15" id="KW-0964">Secreted</keyword>
<dbReference type="InterPro" id="IPR005103">
    <property type="entry name" value="AA9_LPMO"/>
</dbReference>
<organism evidence="17 18">
    <name type="scientific">Trematosphaeria pertusa</name>
    <dbReference type="NCBI Taxonomy" id="390896"/>
    <lineage>
        <taxon>Eukaryota</taxon>
        <taxon>Fungi</taxon>
        <taxon>Dikarya</taxon>
        <taxon>Ascomycota</taxon>
        <taxon>Pezizomycotina</taxon>
        <taxon>Dothideomycetes</taxon>
        <taxon>Pleosporomycetidae</taxon>
        <taxon>Pleosporales</taxon>
        <taxon>Massarineae</taxon>
        <taxon>Trematosphaeriaceae</taxon>
        <taxon>Trematosphaeria</taxon>
    </lineage>
</organism>